<reference evidence="2" key="1">
    <citation type="submission" date="2021-01" db="EMBL/GenBank/DDBJ databases">
        <authorList>
            <person name="Corre E."/>
            <person name="Pelletier E."/>
            <person name="Niang G."/>
            <person name="Scheremetjew M."/>
            <person name="Finn R."/>
            <person name="Kale V."/>
            <person name="Holt S."/>
            <person name="Cochrane G."/>
            <person name="Meng A."/>
            <person name="Brown T."/>
            <person name="Cohen L."/>
        </authorList>
    </citation>
    <scope>NUCLEOTIDE SEQUENCE</scope>
    <source>
        <strain evidence="2">S3</strain>
    </source>
</reference>
<proteinExistence type="predicted"/>
<keyword evidence="1" id="KW-0472">Membrane</keyword>
<gene>
    <name evidence="2" type="ORF">SINC0208_LOCUS9339</name>
</gene>
<name>A0A7S3N0X1_9SPIT</name>
<keyword evidence="1" id="KW-1133">Transmembrane helix</keyword>
<keyword evidence="1" id="KW-0812">Transmembrane</keyword>
<accession>A0A7S3N0X1</accession>
<dbReference type="AlphaFoldDB" id="A0A7S3N0X1"/>
<dbReference type="EMBL" id="HBIH01023438">
    <property type="protein sequence ID" value="CAE0328711.1"/>
    <property type="molecule type" value="Transcribed_RNA"/>
</dbReference>
<sequence>MTTPIPTSLNTDSLSYTILNWWNTNVIVNVESFAWNTMMLKYGCNPYDTVDPDSSGLDTCDGNAKWYRPGLAIGVSVAGFVLFFAWFLTFSIYKSLMESGGGYTDMLASLKLSNAEKGETWTFPF</sequence>
<organism evidence="2">
    <name type="scientific">Strombidium inclinatum</name>
    <dbReference type="NCBI Taxonomy" id="197538"/>
    <lineage>
        <taxon>Eukaryota</taxon>
        <taxon>Sar</taxon>
        <taxon>Alveolata</taxon>
        <taxon>Ciliophora</taxon>
        <taxon>Intramacronucleata</taxon>
        <taxon>Spirotrichea</taxon>
        <taxon>Oligotrichia</taxon>
        <taxon>Strombidiidae</taxon>
        <taxon>Strombidium</taxon>
    </lineage>
</organism>
<evidence type="ECO:0000256" key="1">
    <source>
        <dbReference type="SAM" id="Phobius"/>
    </source>
</evidence>
<protein>
    <submittedName>
        <fullName evidence="2">Uncharacterized protein</fullName>
    </submittedName>
</protein>
<evidence type="ECO:0000313" key="2">
    <source>
        <dbReference type="EMBL" id="CAE0328711.1"/>
    </source>
</evidence>
<feature type="transmembrane region" description="Helical" evidence="1">
    <location>
        <begin position="71"/>
        <end position="93"/>
    </location>
</feature>